<feature type="transmembrane region" description="Helical" evidence="2">
    <location>
        <begin position="57"/>
        <end position="80"/>
    </location>
</feature>
<dbReference type="InterPro" id="IPR011701">
    <property type="entry name" value="MFS"/>
</dbReference>
<dbReference type="InterPro" id="IPR036259">
    <property type="entry name" value="MFS_trans_sf"/>
</dbReference>
<keyword evidence="2" id="KW-0472">Membrane</keyword>
<reference evidence="3 4" key="1">
    <citation type="submission" date="2012-09" db="EMBL/GenBank/DDBJ databases">
        <title>The Genome Sequence of Alloiococcus otitis ATCC 51267.</title>
        <authorList>
            <consortium name="The Broad Institute Genome Sequencing Platform"/>
            <person name="Earl A."/>
            <person name="Ward D."/>
            <person name="Feldgarden M."/>
            <person name="Gevers D."/>
            <person name="Huys G."/>
            <person name="Walker B."/>
            <person name="Young S.K."/>
            <person name="Zeng Q."/>
            <person name="Gargeya S."/>
            <person name="Fitzgerald M."/>
            <person name="Haas B."/>
            <person name="Abouelleil A."/>
            <person name="Alvarado L."/>
            <person name="Arachchi H.M."/>
            <person name="Berlin A.M."/>
            <person name="Chapman S.B."/>
            <person name="Goldberg J."/>
            <person name="Griggs A."/>
            <person name="Gujja S."/>
            <person name="Hansen M."/>
            <person name="Howarth C."/>
            <person name="Imamovic A."/>
            <person name="Larimer J."/>
            <person name="McCowen C."/>
            <person name="Montmayeur A."/>
            <person name="Murphy C."/>
            <person name="Neiman D."/>
            <person name="Pearson M."/>
            <person name="Priest M."/>
            <person name="Roberts A."/>
            <person name="Saif S."/>
            <person name="Shea T."/>
            <person name="Sisk P."/>
            <person name="Sykes S."/>
            <person name="Wortman J."/>
            <person name="Nusbaum C."/>
            <person name="Birren B."/>
        </authorList>
    </citation>
    <scope>NUCLEOTIDE SEQUENCE [LARGE SCALE GENOMIC DNA]</scope>
    <source>
        <strain evidence="3 4">ATCC 51267</strain>
    </source>
</reference>
<name>K9EWD0_9LACT</name>
<dbReference type="GO" id="GO:0022857">
    <property type="term" value="F:transmembrane transporter activity"/>
    <property type="evidence" value="ECO:0007669"/>
    <property type="project" value="InterPro"/>
</dbReference>
<keyword evidence="2" id="KW-1133">Transmembrane helix</keyword>
<evidence type="ECO:0000256" key="1">
    <source>
        <dbReference type="ARBA" id="ARBA00004651"/>
    </source>
</evidence>
<dbReference type="eggNOG" id="COG2271">
    <property type="taxonomic scope" value="Bacteria"/>
</dbReference>
<comment type="caution">
    <text evidence="3">The sequence shown here is derived from an EMBL/GenBank/DDBJ whole genome shotgun (WGS) entry which is preliminary data.</text>
</comment>
<dbReference type="GO" id="GO:0005886">
    <property type="term" value="C:plasma membrane"/>
    <property type="evidence" value="ECO:0007669"/>
    <property type="project" value="UniProtKB-SubCell"/>
</dbReference>
<feature type="transmembrane region" description="Helical" evidence="2">
    <location>
        <begin position="92"/>
        <end position="115"/>
    </location>
</feature>
<comment type="subcellular location">
    <subcellularLocation>
        <location evidence="1">Cell membrane</location>
        <topology evidence="1">Multi-pass membrane protein</topology>
    </subcellularLocation>
</comment>
<dbReference type="Gene3D" id="1.20.1250.20">
    <property type="entry name" value="MFS general substrate transporter like domains"/>
    <property type="match status" value="1"/>
</dbReference>
<sequence>MEFGASLLSAAMLANIIFKLILGPLANKIGPTKTTIYSALVLVFAYGILLTSQHTGLLLVGAFLYGICYFVPPLALPLLTNQFFGKSQANRIYPFISLLTGLSGAFSISAIGYVYDFTQSYEVAILTLLVVTGLSIALLIYCLGQLKDQGKA</sequence>
<dbReference type="HOGENOM" id="CLU_1718504_0_0_9"/>
<dbReference type="STRING" id="883081.HMPREF9698_00946"/>
<keyword evidence="2" id="KW-0812">Transmembrane</keyword>
<keyword evidence="4" id="KW-1185">Reference proteome</keyword>
<dbReference type="Proteomes" id="UP000009875">
    <property type="component" value="Unassembled WGS sequence"/>
</dbReference>
<evidence type="ECO:0008006" key="5">
    <source>
        <dbReference type="Google" id="ProtNLM"/>
    </source>
</evidence>
<proteinExistence type="predicted"/>
<dbReference type="SUPFAM" id="SSF103473">
    <property type="entry name" value="MFS general substrate transporter"/>
    <property type="match status" value="1"/>
</dbReference>
<dbReference type="Pfam" id="PF07690">
    <property type="entry name" value="MFS_1"/>
    <property type="match status" value="1"/>
</dbReference>
<evidence type="ECO:0000313" key="4">
    <source>
        <dbReference type="Proteomes" id="UP000009875"/>
    </source>
</evidence>
<organism evidence="3 4">
    <name type="scientific">Alloiococcus otitis ATCC 51267</name>
    <dbReference type="NCBI Taxonomy" id="883081"/>
    <lineage>
        <taxon>Bacteria</taxon>
        <taxon>Bacillati</taxon>
        <taxon>Bacillota</taxon>
        <taxon>Bacilli</taxon>
        <taxon>Lactobacillales</taxon>
        <taxon>Carnobacteriaceae</taxon>
        <taxon>Alloiococcus</taxon>
    </lineage>
</organism>
<evidence type="ECO:0000313" key="3">
    <source>
        <dbReference type="EMBL" id="EKU93530.1"/>
    </source>
</evidence>
<accession>K9EWD0</accession>
<gene>
    <name evidence="3" type="ORF">HMPREF9698_00946</name>
</gene>
<evidence type="ECO:0000256" key="2">
    <source>
        <dbReference type="SAM" id="Phobius"/>
    </source>
</evidence>
<protein>
    <recommendedName>
        <fullName evidence="5">Major facilitator superfamily (MFS) profile domain-containing protein</fullName>
    </recommendedName>
</protein>
<dbReference type="AlphaFoldDB" id="K9EWD0"/>
<dbReference type="EMBL" id="AGXA01000019">
    <property type="protein sequence ID" value="EKU93530.1"/>
    <property type="molecule type" value="Genomic_DNA"/>
</dbReference>
<feature type="transmembrane region" description="Helical" evidence="2">
    <location>
        <begin position="121"/>
        <end position="143"/>
    </location>
</feature>
<feature type="transmembrane region" description="Helical" evidence="2">
    <location>
        <begin position="6"/>
        <end position="22"/>
    </location>
</feature>
<feature type="transmembrane region" description="Helical" evidence="2">
    <location>
        <begin position="34"/>
        <end position="51"/>
    </location>
</feature>